<reference evidence="2" key="1">
    <citation type="journal article" date="2014" name="Int. J. Syst. Evol. Microbiol.">
        <title>Complete genome sequence of Corynebacterium casei LMG S-19264T (=DSM 44701T), isolated from a smear-ripened cheese.</title>
        <authorList>
            <consortium name="US DOE Joint Genome Institute (JGI-PGF)"/>
            <person name="Walter F."/>
            <person name="Albersmeier A."/>
            <person name="Kalinowski J."/>
            <person name="Ruckert C."/>
        </authorList>
    </citation>
    <scope>NUCLEOTIDE SEQUENCE</scope>
    <source>
        <strain evidence="2">KCTC 23430</strain>
    </source>
</reference>
<dbReference type="AlphaFoldDB" id="A0A918XII6"/>
<comment type="similarity">
    <text evidence="1">Belongs to the short-chain dehydrogenases/reductases (SDR) family.</text>
</comment>
<protein>
    <submittedName>
        <fullName evidence="2">Short-chain dehydrogenase/reductase</fullName>
    </submittedName>
</protein>
<dbReference type="PRINTS" id="PR00081">
    <property type="entry name" value="GDHRDH"/>
</dbReference>
<dbReference type="EMBL" id="BMYM01000001">
    <property type="protein sequence ID" value="GHD32387.1"/>
    <property type="molecule type" value="Genomic_DNA"/>
</dbReference>
<dbReference type="RefSeq" id="WP_189477039.1">
    <property type="nucleotide sequence ID" value="NZ_BMYM01000001.1"/>
</dbReference>
<dbReference type="InterPro" id="IPR002347">
    <property type="entry name" value="SDR_fam"/>
</dbReference>
<dbReference type="PANTHER" id="PTHR43975">
    <property type="entry name" value="ZGC:101858"/>
    <property type="match status" value="1"/>
</dbReference>
<dbReference type="SUPFAM" id="SSF51735">
    <property type="entry name" value="NAD(P)-binding Rossmann-fold domains"/>
    <property type="match status" value="1"/>
</dbReference>
<reference evidence="2" key="2">
    <citation type="submission" date="2020-09" db="EMBL/GenBank/DDBJ databases">
        <authorList>
            <person name="Sun Q."/>
            <person name="Kim S."/>
        </authorList>
    </citation>
    <scope>NUCLEOTIDE SEQUENCE</scope>
    <source>
        <strain evidence="2">KCTC 23430</strain>
    </source>
</reference>
<dbReference type="Pfam" id="PF13561">
    <property type="entry name" value="adh_short_C2"/>
    <property type="match status" value="1"/>
</dbReference>
<organism evidence="2 3">
    <name type="scientific">Parahalioglobus pacificus</name>
    <dbReference type="NCBI Taxonomy" id="930806"/>
    <lineage>
        <taxon>Bacteria</taxon>
        <taxon>Pseudomonadati</taxon>
        <taxon>Pseudomonadota</taxon>
        <taxon>Gammaproteobacteria</taxon>
        <taxon>Cellvibrionales</taxon>
        <taxon>Halieaceae</taxon>
        <taxon>Parahalioglobus</taxon>
    </lineage>
</organism>
<gene>
    <name evidence="2" type="ORF">GCM10007053_16500</name>
</gene>
<comment type="caution">
    <text evidence="2">The sequence shown here is derived from an EMBL/GenBank/DDBJ whole genome shotgun (WGS) entry which is preliminary data.</text>
</comment>
<sequence length="263" mass="27429">MLLRDKVVIVSGIGPGLGQELSTLAAKEGAAAVVMAARTPAKLDEAEAEIRGLGLETPLLKVPTDISDEVQCKALAEAAVAEYGRIDVLFNSAYDPGSFEPIESADLSSWRRAMDVNFFGTIQLTQACVPGMKAAGGGAIVMIATMVEHKPLATQGGYGASKSALRSATKHLALELGQYNIRVNSAHMGWMWGPAVEGYFAWQAAETGKTVEELIAGVTESIPLGVIPDDGECAKAAVFLASDYASVVTGAALDVNGGEFMPI</sequence>
<dbReference type="NCBIfam" id="NF005909">
    <property type="entry name" value="PRK07890.1"/>
    <property type="match status" value="1"/>
</dbReference>
<dbReference type="PANTHER" id="PTHR43975:SF2">
    <property type="entry name" value="EG:BACR7A4.14 PROTEIN-RELATED"/>
    <property type="match status" value="1"/>
</dbReference>
<dbReference type="Gene3D" id="3.40.50.720">
    <property type="entry name" value="NAD(P)-binding Rossmann-like Domain"/>
    <property type="match status" value="1"/>
</dbReference>
<proteinExistence type="inferred from homology"/>
<dbReference type="Proteomes" id="UP000644693">
    <property type="component" value="Unassembled WGS sequence"/>
</dbReference>
<dbReference type="PRINTS" id="PR00080">
    <property type="entry name" value="SDRFAMILY"/>
</dbReference>
<evidence type="ECO:0000313" key="2">
    <source>
        <dbReference type="EMBL" id="GHD32387.1"/>
    </source>
</evidence>
<evidence type="ECO:0000313" key="3">
    <source>
        <dbReference type="Proteomes" id="UP000644693"/>
    </source>
</evidence>
<dbReference type="CDD" id="cd05233">
    <property type="entry name" value="SDR_c"/>
    <property type="match status" value="1"/>
</dbReference>
<keyword evidence="3" id="KW-1185">Reference proteome</keyword>
<dbReference type="InterPro" id="IPR036291">
    <property type="entry name" value="NAD(P)-bd_dom_sf"/>
</dbReference>
<dbReference type="FunFam" id="3.40.50.720:FF:000084">
    <property type="entry name" value="Short-chain dehydrogenase reductase"/>
    <property type="match status" value="1"/>
</dbReference>
<accession>A0A918XII6</accession>
<evidence type="ECO:0000256" key="1">
    <source>
        <dbReference type="ARBA" id="ARBA00006484"/>
    </source>
</evidence>
<name>A0A918XII6_9GAMM</name>